<dbReference type="PROSITE" id="PS51186">
    <property type="entry name" value="GNAT"/>
    <property type="match status" value="1"/>
</dbReference>
<dbReference type="InterPro" id="IPR016181">
    <property type="entry name" value="Acyl_CoA_acyltransferase"/>
</dbReference>
<organism evidence="4 5">
    <name type="scientific">Dactylosporangium salmoneum</name>
    <dbReference type="NCBI Taxonomy" id="53361"/>
    <lineage>
        <taxon>Bacteria</taxon>
        <taxon>Bacillati</taxon>
        <taxon>Actinomycetota</taxon>
        <taxon>Actinomycetes</taxon>
        <taxon>Micromonosporales</taxon>
        <taxon>Micromonosporaceae</taxon>
        <taxon>Dactylosporangium</taxon>
    </lineage>
</organism>
<evidence type="ECO:0000313" key="5">
    <source>
        <dbReference type="Proteomes" id="UP001501444"/>
    </source>
</evidence>
<keyword evidence="1" id="KW-0808">Transferase</keyword>
<gene>
    <name evidence="4" type="ORF">GCM10010170_020140</name>
</gene>
<protein>
    <recommendedName>
        <fullName evidence="3">N-acetyltransferase domain-containing protein</fullName>
    </recommendedName>
</protein>
<dbReference type="InterPro" id="IPR050832">
    <property type="entry name" value="Bact_Acetyltransf"/>
</dbReference>
<reference evidence="5" key="1">
    <citation type="journal article" date="2019" name="Int. J. Syst. Evol. Microbiol.">
        <title>The Global Catalogue of Microorganisms (GCM) 10K type strain sequencing project: providing services to taxonomists for standard genome sequencing and annotation.</title>
        <authorList>
            <consortium name="The Broad Institute Genomics Platform"/>
            <consortium name="The Broad Institute Genome Sequencing Center for Infectious Disease"/>
            <person name="Wu L."/>
            <person name="Ma J."/>
        </authorList>
    </citation>
    <scope>NUCLEOTIDE SEQUENCE [LARGE SCALE GENOMIC DNA]</scope>
    <source>
        <strain evidence="5">JCM 3272</strain>
    </source>
</reference>
<evidence type="ECO:0000256" key="2">
    <source>
        <dbReference type="ARBA" id="ARBA00023315"/>
    </source>
</evidence>
<dbReference type="EMBL" id="BAAARV010000018">
    <property type="protein sequence ID" value="GAA2338481.1"/>
    <property type="molecule type" value="Genomic_DNA"/>
</dbReference>
<comment type="caution">
    <text evidence="4">The sequence shown here is derived from an EMBL/GenBank/DDBJ whole genome shotgun (WGS) entry which is preliminary data.</text>
</comment>
<sequence>MTEPQVYRAQPADLPAVLPLVEEFCAADRHEFDEARVTRALGPLLASDEHGQVWLIGAPRPSGYAVLTWGWSLESGGREALLDEIYVRERGRGLGAALLDRVVAAAAEAGASAMFLETEAHNARVRAFYARHGFDAEESIWMSRVLGAG</sequence>
<keyword evidence="5" id="KW-1185">Reference proteome</keyword>
<dbReference type="SUPFAM" id="SSF55729">
    <property type="entry name" value="Acyl-CoA N-acyltransferases (Nat)"/>
    <property type="match status" value="1"/>
</dbReference>
<feature type="domain" description="N-acetyltransferase" evidence="3">
    <location>
        <begin position="4"/>
        <end position="149"/>
    </location>
</feature>
<dbReference type="Proteomes" id="UP001501444">
    <property type="component" value="Unassembled WGS sequence"/>
</dbReference>
<dbReference type="Pfam" id="PF00583">
    <property type="entry name" value="Acetyltransf_1"/>
    <property type="match status" value="1"/>
</dbReference>
<accession>A0ABP5STN9</accession>
<evidence type="ECO:0000259" key="3">
    <source>
        <dbReference type="PROSITE" id="PS51186"/>
    </source>
</evidence>
<evidence type="ECO:0000256" key="1">
    <source>
        <dbReference type="ARBA" id="ARBA00022679"/>
    </source>
</evidence>
<keyword evidence="2" id="KW-0012">Acyltransferase</keyword>
<dbReference type="InterPro" id="IPR000182">
    <property type="entry name" value="GNAT_dom"/>
</dbReference>
<dbReference type="PANTHER" id="PTHR43877">
    <property type="entry name" value="AMINOALKYLPHOSPHONATE N-ACETYLTRANSFERASE-RELATED-RELATED"/>
    <property type="match status" value="1"/>
</dbReference>
<dbReference type="Gene3D" id="3.40.630.30">
    <property type="match status" value="1"/>
</dbReference>
<dbReference type="RefSeq" id="WP_344612018.1">
    <property type="nucleotide sequence ID" value="NZ_BAAARV010000018.1"/>
</dbReference>
<proteinExistence type="predicted"/>
<evidence type="ECO:0000313" key="4">
    <source>
        <dbReference type="EMBL" id="GAA2338481.1"/>
    </source>
</evidence>
<name>A0ABP5STN9_9ACTN</name>